<name>A0ABS7G150_9ACTN</name>
<organism evidence="1 2">
    <name type="scientific">Actinomadura parmotrematis</name>
    <dbReference type="NCBI Taxonomy" id="2864039"/>
    <lineage>
        <taxon>Bacteria</taxon>
        <taxon>Bacillati</taxon>
        <taxon>Actinomycetota</taxon>
        <taxon>Actinomycetes</taxon>
        <taxon>Streptosporangiales</taxon>
        <taxon>Thermomonosporaceae</taxon>
        <taxon>Actinomadura</taxon>
    </lineage>
</organism>
<evidence type="ECO:0000313" key="2">
    <source>
        <dbReference type="Proteomes" id="UP000774570"/>
    </source>
</evidence>
<dbReference type="Proteomes" id="UP000774570">
    <property type="component" value="Unassembled WGS sequence"/>
</dbReference>
<dbReference type="CDD" id="cd11533">
    <property type="entry name" value="NTP-PPase_Af0060_like"/>
    <property type="match status" value="1"/>
</dbReference>
<dbReference type="RefSeq" id="WP_220169678.1">
    <property type="nucleotide sequence ID" value="NZ_JAIBOA010000023.1"/>
</dbReference>
<dbReference type="SUPFAM" id="SSF101386">
    <property type="entry name" value="all-alpha NTP pyrophosphatases"/>
    <property type="match status" value="1"/>
</dbReference>
<sequence length="98" mass="10346">MWDELARLHDVHLAGVAEQTLVLKIAEEVGEAVQAYIGVTGQNPRKGVHGTRDDVLRELADVVVTAGIAMIGVAGGDAGAARRHLERRLADVTARAGL</sequence>
<dbReference type="InterPro" id="IPR044548">
    <property type="entry name" value="AF0060_NTP-PPase_MazG-like"/>
</dbReference>
<proteinExistence type="predicted"/>
<keyword evidence="2" id="KW-1185">Reference proteome</keyword>
<evidence type="ECO:0000313" key="1">
    <source>
        <dbReference type="EMBL" id="MBW8486441.1"/>
    </source>
</evidence>
<accession>A0ABS7G150</accession>
<reference evidence="1 2" key="1">
    <citation type="submission" date="2021-07" db="EMBL/GenBank/DDBJ databases">
        <title>Actinomadura sp. PM05-2 isolated from lichen.</title>
        <authorList>
            <person name="Somphong A."/>
            <person name="Phongsopitanun W."/>
            <person name="Tanasupawat S."/>
            <person name="Peongsungnone V."/>
        </authorList>
    </citation>
    <scope>NUCLEOTIDE SEQUENCE [LARGE SCALE GENOMIC DNA]</scope>
    <source>
        <strain evidence="1 2">PM05-2</strain>
    </source>
</reference>
<gene>
    <name evidence="1" type="ORF">K1Y72_29025</name>
</gene>
<protein>
    <submittedName>
        <fullName evidence="1">MazG-like family protein</fullName>
    </submittedName>
</protein>
<dbReference type="EMBL" id="JAIBOA010000023">
    <property type="protein sequence ID" value="MBW8486441.1"/>
    <property type="molecule type" value="Genomic_DNA"/>
</dbReference>
<comment type="caution">
    <text evidence="1">The sequence shown here is derived from an EMBL/GenBank/DDBJ whole genome shotgun (WGS) entry which is preliminary data.</text>
</comment>